<organism evidence="6 7">
    <name type="scientific">Oedothorax gibbosus</name>
    <dbReference type="NCBI Taxonomy" id="931172"/>
    <lineage>
        <taxon>Eukaryota</taxon>
        <taxon>Metazoa</taxon>
        <taxon>Ecdysozoa</taxon>
        <taxon>Arthropoda</taxon>
        <taxon>Chelicerata</taxon>
        <taxon>Arachnida</taxon>
        <taxon>Araneae</taxon>
        <taxon>Araneomorphae</taxon>
        <taxon>Entelegynae</taxon>
        <taxon>Araneoidea</taxon>
        <taxon>Linyphiidae</taxon>
        <taxon>Erigoninae</taxon>
        <taxon>Oedothorax</taxon>
    </lineage>
</organism>
<evidence type="ECO:0000313" key="7">
    <source>
        <dbReference type="Proteomes" id="UP000827092"/>
    </source>
</evidence>
<feature type="signal peptide" evidence="5">
    <location>
        <begin position="1"/>
        <end position="20"/>
    </location>
</feature>
<feature type="chain" id="PRO_5043708979" description="Oxidative stress-responsive serine-rich protein 1" evidence="5">
    <location>
        <begin position="21"/>
        <end position="181"/>
    </location>
</feature>
<gene>
    <name evidence="6" type="ORF">JTE90_017094</name>
</gene>
<protein>
    <recommendedName>
        <fullName evidence="1">Oxidative stress-responsive serine-rich protein 1</fullName>
    </recommendedName>
    <alternativeName>
        <fullName evidence="4">Oxidative stress-responsive protein 1</fullName>
    </alternativeName>
    <alternativeName>
        <fullName evidence="3">Peroxide-inducible transcript 1 protein</fullName>
    </alternativeName>
</protein>
<dbReference type="EMBL" id="JAFNEN010000436">
    <property type="protein sequence ID" value="KAG8183006.1"/>
    <property type="molecule type" value="Genomic_DNA"/>
</dbReference>
<keyword evidence="5" id="KW-0732">Signal</keyword>
<dbReference type="GO" id="GO:0070301">
    <property type="term" value="P:cellular response to hydrogen peroxide"/>
    <property type="evidence" value="ECO:0007669"/>
    <property type="project" value="TreeGrafter"/>
</dbReference>
<dbReference type="PANTHER" id="PTHR31383">
    <property type="entry name" value="OXIDATIVE STRESS-RESPONSE SERINE-RICH PROTEIN 1"/>
    <property type="match status" value="1"/>
</dbReference>
<evidence type="ECO:0000256" key="3">
    <source>
        <dbReference type="ARBA" id="ARBA00029721"/>
    </source>
</evidence>
<name>A0AAV6UFX4_9ARAC</name>
<proteinExistence type="predicted"/>
<evidence type="ECO:0000256" key="1">
    <source>
        <dbReference type="ARBA" id="ARBA00015005"/>
    </source>
</evidence>
<accession>A0AAV6UFX4</accession>
<evidence type="ECO:0000256" key="5">
    <source>
        <dbReference type="SAM" id="SignalP"/>
    </source>
</evidence>
<dbReference type="Proteomes" id="UP000827092">
    <property type="component" value="Unassembled WGS sequence"/>
</dbReference>
<dbReference type="PANTHER" id="PTHR31383:SF2">
    <property type="entry name" value="OXIDATIVE STRESS-RESPONSIVE SERINE-RICH PROTEIN 1"/>
    <property type="match status" value="1"/>
</dbReference>
<evidence type="ECO:0000256" key="2">
    <source>
        <dbReference type="ARBA" id="ARBA00022553"/>
    </source>
</evidence>
<reference evidence="6 7" key="1">
    <citation type="journal article" date="2022" name="Nat. Ecol. Evol.">
        <title>A masculinizing supergene underlies an exaggerated male reproductive morph in a spider.</title>
        <authorList>
            <person name="Hendrickx F."/>
            <person name="De Corte Z."/>
            <person name="Sonet G."/>
            <person name="Van Belleghem S.M."/>
            <person name="Kostlbacher S."/>
            <person name="Vangestel C."/>
        </authorList>
    </citation>
    <scope>NUCLEOTIDE SEQUENCE [LARGE SCALE GENOMIC DNA]</scope>
    <source>
        <strain evidence="6">W744_W776</strain>
    </source>
</reference>
<sequence length="181" mass="20428">MGHVLGSRLFLSLCIEMAGAEDCQLTDLQSEFKKLRVDFNNLCQQKPVDECCHKPPNKEQDASPNFLSSPRSEHCKCNIRAATSGSRLLSRKKKKRCHKKKQTLEKNSGSEGDLFMLNEILQAVKQTQNCSGESVLDHRIGIEDTGNDHSDDTTVDELAGYFDNLVYIPKKMSHMAEMMYT</sequence>
<comment type="caution">
    <text evidence="6">The sequence shown here is derived from an EMBL/GenBank/DDBJ whole genome shotgun (WGS) entry which is preliminary data.</text>
</comment>
<dbReference type="InterPro" id="IPR008494">
    <property type="entry name" value="DUF776"/>
</dbReference>
<keyword evidence="7" id="KW-1185">Reference proteome</keyword>
<dbReference type="AlphaFoldDB" id="A0AAV6UFX4"/>
<evidence type="ECO:0000256" key="4">
    <source>
        <dbReference type="ARBA" id="ARBA00031405"/>
    </source>
</evidence>
<evidence type="ECO:0000313" key="6">
    <source>
        <dbReference type="EMBL" id="KAG8183006.1"/>
    </source>
</evidence>
<keyword evidence="2" id="KW-0597">Phosphoprotein</keyword>